<gene>
    <name evidence="9" type="ORF">RGQ29_028014</name>
</gene>
<dbReference type="PANTHER" id="PTHR36766">
    <property type="entry name" value="PLANT BROAD-SPECTRUM MILDEW RESISTANCE PROTEIN RPW8"/>
    <property type="match status" value="1"/>
</dbReference>
<evidence type="ECO:0000256" key="4">
    <source>
        <dbReference type="ARBA" id="ARBA00022840"/>
    </source>
</evidence>
<dbReference type="FunFam" id="1.10.10.10:FF:000322">
    <property type="entry name" value="Probable disease resistance protein At1g63360"/>
    <property type="match status" value="1"/>
</dbReference>
<feature type="domain" description="Disease resistance R13L4/SHOC-2-like LRR" evidence="8">
    <location>
        <begin position="567"/>
        <end position="818"/>
    </location>
</feature>
<feature type="domain" description="Disease resistance N-terminal" evidence="6">
    <location>
        <begin position="13"/>
        <end position="100"/>
    </location>
</feature>
<sequence>MAAAETFVFNIAQKVLEKLGSLAFQEARLIWGAEIDLGRFEKTLSIVKAVLLDAEEQQAHNQELTVWLGQLKEVFYDAQDVLDEFECEALRRQVVEMQGSTTRKVRRFFSSSNPLIFRTKMAHKVKEIRARLDEVAADRSKFDLSERSDDRHVVRGREMSYSFVQPSDVIGRDQDKENIVKHLMDPSDGQSISVVPVVGIGGLGKTALAKLVFNDERVIEHFELKCWVCVSDEFVLKQLLVKIIKSITSENRSDLDEEQLQVLLRNNLDGKKFFLVLDDVWNEDRGKWIELRNLLTGVANGSKILVTTRSPTIASMMGTMSPYNLEGLLHQECLSLFIKWAFDEGKERQHTNLVEIGDAIVKKCKGVPLAVKSLGSLLYSKLDEHDWIFVRDNEMWKLNRKEGDILSVLQLSYNQMPSYLKQCFSFLSLFPKDHEFNTLELIPYWLANGLLQSPNENQEMEDIGNQYIDELYSRCFLEDYLDSGYMREFKMHDLAHDLALSSVQSECLIINCQIQNISKMVWHLSYSDNTGQNENVLKCLQKSKSLRTILSPLKGVGPSTKSFVDLCISKFRYLRVLGLSDSSFEVLPSSIGTMKHLRLLDLSKNCRIRKFPNSICNLQNLQTLRLNGCEKIEELPKDIRYLIRLRNLTMITKQKCLPRCSNSLRLLRLFNCGNLESLVETMRVYTRLRLLYLDNCGGLISLFPTLKFLTTLEALFIENCEKLDLTEREDNQDDFPKSLRVLGFIRLPQLVAMPNWIKLSAKYLQVLAIESCLNLTTLPEGLVNLESLRRLTIENCPKLSSLSKGKLCLPALRYFKIAKCPELIRRCQPEIGEDWHKIAHASDIYLDDKRIKKADN</sequence>
<dbReference type="GO" id="GO:0051707">
    <property type="term" value="P:response to other organism"/>
    <property type="evidence" value="ECO:0007669"/>
    <property type="project" value="UniProtKB-ARBA"/>
</dbReference>
<accession>A0AAN7EQQ4</accession>
<evidence type="ECO:0008006" key="11">
    <source>
        <dbReference type="Google" id="ProtNLM"/>
    </source>
</evidence>
<dbReference type="Pfam" id="PF23598">
    <property type="entry name" value="LRR_14"/>
    <property type="match status" value="1"/>
</dbReference>
<dbReference type="Gene3D" id="3.40.50.300">
    <property type="entry name" value="P-loop containing nucleotide triphosphate hydrolases"/>
    <property type="match status" value="1"/>
</dbReference>
<dbReference type="InterPro" id="IPR002182">
    <property type="entry name" value="NB-ARC"/>
</dbReference>
<keyword evidence="3" id="KW-0611">Plant defense</keyword>
<name>A0AAN7EQQ4_QUERU</name>
<reference evidence="9 10" key="1">
    <citation type="journal article" date="2023" name="G3 (Bethesda)">
        <title>A haplotype-resolved chromosome-scale genome for Quercus rubra L. provides insights into the genetics of adaptive traits for red oak species.</title>
        <authorList>
            <person name="Kapoor B."/>
            <person name="Jenkins J."/>
            <person name="Schmutz J."/>
            <person name="Zhebentyayeva T."/>
            <person name="Kuelheim C."/>
            <person name="Coggeshall M."/>
            <person name="Heim C."/>
            <person name="Lasky J.R."/>
            <person name="Leites L."/>
            <person name="Islam-Faridi N."/>
            <person name="Romero-Severson J."/>
            <person name="DeLeo V.L."/>
            <person name="Lucas S.M."/>
            <person name="Lazic D."/>
            <person name="Gailing O."/>
            <person name="Carlson J."/>
            <person name="Staton M."/>
        </authorList>
    </citation>
    <scope>NUCLEOTIDE SEQUENCE [LARGE SCALE GENOMIC DNA]</scope>
    <source>
        <strain evidence="9">Pseudo-F2</strain>
    </source>
</reference>
<dbReference type="PANTHER" id="PTHR36766:SF61">
    <property type="entry name" value="NB-ARC DOMAIN DISEASE RESISTANCE PROTEIN"/>
    <property type="match status" value="1"/>
</dbReference>
<keyword evidence="2" id="KW-0547">Nucleotide-binding</keyword>
<evidence type="ECO:0000259" key="8">
    <source>
        <dbReference type="Pfam" id="PF23598"/>
    </source>
</evidence>
<dbReference type="FunFam" id="3.40.50.300:FF:001091">
    <property type="entry name" value="Probable disease resistance protein At1g61300"/>
    <property type="match status" value="1"/>
</dbReference>
<evidence type="ECO:0000259" key="7">
    <source>
        <dbReference type="Pfam" id="PF23559"/>
    </source>
</evidence>
<proteinExistence type="predicted"/>
<dbReference type="Gene3D" id="3.80.10.10">
    <property type="entry name" value="Ribonuclease Inhibitor"/>
    <property type="match status" value="1"/>
</dbReference>
<dbReference type="InterPro" id="IPR027417">
    <property type="entry name" value="P-loop_NTPase"/>
</dbReference>
<dbReference type="GO" id="GO:0005524">
    <property type="term" value="F:ATP binding"/>
    <property type="evidence" value="ECO:0007669"/>
    <property type="project" value="UniProtKB-KW"/>
</dbReference>
<dbReference type="SUPFAM" id="SSF52058">
    <property type="entry name" value="L domain-like"/>
    <property type="match status" value="1"/>
</dbReference>
<evidence type="ECO:0000259" key="5">
    <source>
        <dbReference type="Pfam" id="PF00931"/>
    </source>
</evidence>
<dbReference type="InterPro" id="IPR032675">
    <property type="entry name" value="LRR_dom_sf"/>
</dbReference>
<comment type="caution">
    <text evidence="9">The sequence shown here is derived from an EMBL/GenBank/DDBJ whole genome shotgun (WGS) entry which is preliminary data.</text>
</comment>
<dbReference type="InterPro" id="IPR041118">
    <property type="entry name" value="Rx_N"/>
</dbReference>
<dbReference type="Gene3D" id="1.10.8.430">
    <property type="entry name" value="Helical domain of apoptotic protease-activating factors"/>
    <property type="match status" value="1"/>
</dbReference>
<evidence type="ECO:0000313" key="10">
    <source>
        <dbReference type="Proteomes" id="UP001324115"/>
    </source>
</evidence>
<dbReference type="InterPro" id="IPR036388">
    <property type="entry name" value="WH-like_DNA-bd_sf"/>
</dbReference>
<dbReference type="InterPro" id="IPR055414">
    <property type="entry name" value="LRR_R13L4/SHOC2-like"/>
</dbReference>
<dbReference type="InterPro" id="IPR038005">
    <property type="entry name" value="RX-like_CC"/>
</dbReference>
<keyword evidence="1" id="KW-0677">Repeat</keyword>
<keyword evidence="4" id="KW-0067">ATP-binding</keyword>
<dbReference type="InterPro" id="IPR042197">
    <property type="entry name" value="Apaf_helical"/>
</dbReference>
<dbReference type="PRINTS" id="PR00364">
    <property type="entry name" value="DISEASERSIST"/>
</dbReference>
<feature type="domain" description="Disease resistance protein winged helix" evidence="7">
    <location>
        <begin position="429"/>
        <end position="499"/>
    </location>
</feature>
<dbReference type="EMBL" id="JAXUIC010000008">
    <property type="protein sequence ID" value="KAK4577722.1"/>
    <property type="molecule type" value="Genomic_DNA"/>
</dbReference>
<dbReference type="InterPro" id="IPR058922">
    <property type="entry name" value="WHD_DRP"/>
</dbReference>
<dbReference type="AlphaFoldDB" id="A0AAN7EQQ4"/>
<feature type="domain" description="NB-ARC" evidence="5">
    <location>
        <begin position="173"/>
        <end position="344"/>
    </location>
</feature>
<organism evidence="9 10">
    <name type="scientific">Quercus rubra</name>
    <name type="common">Northern red oak</name>
    <name type="synonym">Quercus borealis</name>
    <dbReference type="NCBI Taxonomy" id="3512"/>
    <lineage>
        <taxon>Eukaryota</taxon>
        <taxon>Viridiplantae</taxon>
        <taxon>Streptophyta</taxon>
        <taxon>Embryophyta</taxon>
        <taxon>Tracheophyta</taxon>
        <taxon>Spermatophyta</taxon>
        <taxon>Magnoliopsida</taxon>
        <taxon>eudicotyledons</taxon>
        <taxon>Gunneridae</taxon>
        <taxon>Pentapetalae</taxon>
        <taxon>rosids</taxon>
        <taxon>fabids</taxon>
        <taxon>Fagales</taxon>
        <taxon>Fagaceae</taxon>
        <taxon>Quercus</taxon>
    </lineage>
</organism>
<dbReference type="CDD" id="cd14798">
    <property type="entry name" value="RX-CC_like"/>
    <property type="match status" value="1"/>
</dbReference>
<evidence type="ECO:0000256" key="1">
    <source>
        <dbReference type="ARBA" id="ARBA00022737"/>
    </source>
</evidence>
<dbReference type="SUPFAM" id="SSF52540">
    <property type="entry name" value="P-loop containing nucleoside triphosphate hydrolases"/>
    <property type="match status" value="1"/>
</dbReference>
<dbReference type="GO" id="GO:0006952">
    <property type="term" value="P:defense response"/>
    <property type="evidence" value="ECO:0007669"/>
    <property type="project" value="UniProtKB-KW"/>
</dbReference>
<dbReference type="Pfam" id="PF00931">
    <property type="entry name" value="NB-ARC"/>
    <property type="match status" value="1"/>
</dbReference>
<dbReference type="Proteomes" id="UP001324115">
    <property type="component" value="Unassembled WGS sequence"/>
</dbReference>
<dbReference type="Gene3D" id="1.20.5.4130">
    <property type="match status" value="1"/>
</dbReference>
<evidence type="ECO:0000259" key="6">
    <source>
        <dbReference type="Pfam" id="PF18052"/>
    </source>
</evidence>
<dbReference type="GO" id="GO:0043531">
    <property type="term" value="F:ADP binding"/>
    <property type="evidence" value="ECO:0007669"/>
    <property type="project" value="InterPro"/>
</dbReference>
<dbReference type="Gene3D" id="1.10.10.10">
    <property type="entry name" value="Winged helix-like DNA-binding domain superfamily/Winged helix DNA-binding domain"/>
    <property type="match status" value="1"/>
</dbReference>
<evidence type="ECO:0000256" key="2">
    <source>
        <dbReference type="ARBA" id="ARBA00022741"/>
    </source>
</evidence>
<protein>
    <recommendedName>
        <fullName evidence="11">Disease resistance protein RGA3</fullName>
    </recommendedName>
</protein>
<dbReference type="Pfam" id="PF23559">
    <property type="entry name" value="WHD_DRP"/>
    <property type="match status" value="1"/>
</dbReference>
<dbReference type="Pfam" id="PF18052">
    <property type="entry name" value="Rx_N"/>
    <property type="match status" value="1"/>
</dbReference>
<evidence type="ECO:0000256" key="3">
    <source>
        <dbReference type="ARBA" id="ARBA00022821"/>
    </source>
</evidence>
<evidence type="ECO:0000313" key="9">
    <source>
        <dbReference type="EMBL" id="KAK4577722.1"/>
    </source>
</evidence>
<keyword evidence="10" id="KW-1185">Reference proteome</keyword>